<dbReference type="AlphaFoldDB" id="A0A485PAS8"/>
<evidence type="ECO:0000256" key="2">
    <source>
        <dbReference type="RuleBase" id="RU102079"/>
    </source>
</evidence>
<dbReference type="SMART" id="SM00908">
    <property type="entry name" value="Gal-bind_lectin"/>
    <property type="match status" value="1"/>
</dbReference>
<evidence type="ECO:0000313" key="5">
    <source>
        <dbReference type="Proteomes" id="UP000386466"/>
    </source>
</evidence>
<organism evidence="4 5">
    <name type="scientific">Lynx pardinus</name>
    <name type="common">Iberian lynx</name>
    <name type="synonym">Felis pardina</name>
    <dbReference type="NCBI Taxonomy" id="191816"/>
    <lineage>
        <taxon>Eukaryota</taxon>
        <taxon>Metazoa</taxon>
        <taxon>Chordata</taxon>
        <taxon>Craniata</taxon>
        <taxon>Vertebrata</taxon>
        <taxon>Euteleostomi</taxon>
        <taxon>Mammalia</taxon>
        <taxon>Eutheria</taxon>
        <taxon>Laurasiatheria</taxon>
        <taxon>Carnivora</taxon>
        <taxon>Feliformia</taxon>
        <taxon>Felidae</taxon>
        <taxon>Felinae</taxon>
        <taxon>Lynx</taxon>
    </lineage>
</organism>
<protein>
    <recommendedName>
        <fullName evidence="2">Galectin</fullName>
    </recommendedName>
</protein>
<dbReference type="Gene3D" id="2.60.120.200">
    <property type="match status" value="1"/>
</dbReference>
<evidence type="ECO:0000259" key="3">
    <source>
        <dbReference type="PROSITE" id="PS51304"/>
    </source>
</evidence>
<keyword evidence="5" id="KW-1185">Reference proteome</keyword>
<keyword evidence="1 2" id="KW-0430">Lectin</keyword>
<reference evidence="4 5" key="1">
    <citation type="submission" date="2019-01" db="EMBL/GenBank/DDBJ databases">
        <authorList>
            <person name="Alioto T."/>
            <person name="Alioto T."/>
        </authorList>
    </citation>
    <scope>NUCLEOTIDE SEQUENCE [LARGE SCALE GENOMIC DNA]</scope>
</reference>
<dbReference type="SUPFAM" id="SSF49899">
    <property type="entry name" value="Concanavalin A-like lectins/glucanases"/>
    <property type="match status" value="1"/>
</dbReference>
<dbReference type="GO" id="GO:0005737">
    <property type="term" value="C:cytoplasm"/>
    <property type="evidence" value="ECO:0007669"/>
    <property type="project" value="TreeGrafter"/>
</dbReference>
<dbReference type="Proteomes" id="UP000386466">
    <property type="component" value="Unassembled WGS sequence"/>
</dbReference>
<evidence type="ECO:0000313" key="4">
    <source>
        <dbReference type="EMBL" id="VFV41313.1"/>
    </source>
</evidence>
<dbReference type="GO" id="GO:0030395">
    <property type="term" value="F:lactose binding"/>
    <property type="evidence" value="ECO:0007669"/>
    <property type="project" value="TreeGrafter"/>
</dbReference>
<dbReference type="InterPro" id="IPR001079">
    <property type="entry name" value="Galectin_CRD"/>
</dbReference>
<proteinExistence type="predicted"/>
<feature type="domain" description="Galectin" evidence="3">
    <location>
        <begin position="46"/>
        <end position="148"/>
    </location>
</feature>
<dbReference type="InterPro" id="IPR013320">
    <property type="entry name" value="ConA-like_dom_sf"/>
</dbReference>
<accession>A0A485PAS8</accession>
<dbReference type="GO" id="GO:0097193">
    <property type="term" value="P:intrinsic apoptotic signaling pathway"/>
    <property type="evidence" value="ECO:0007669"/>
    <property type="project" value="TreeGrafter"/>
</dbReference>
<dbReference type="PANTHER" id="PTHR11346">
    <property type="entry name" value="GALECTIN"/>
    <property type="match status" value="1"/>
</dbReference>
<dbReference type="PANTHER" id="PTHR11346:SF111">
    <property type="entry name" value="GALECTIN-12"/>
    <property type="match status" value="1"/>
</dbReference>
<name>A0A485PAS8_LYNPA</name>
<gene>
    <name evidence="4" type="ORF">LYPA_23C007366</name>
</gene>
<dbReference type="PROSITE" id="PS51304">
    <property type="entry name" value="GALECTIN"/>
    <property type="match status" value="1"/>
</dbReference>
<dbReference type="Pfam" id="PF00337">
    <property type="entry name" value="Gal-bind_lectin"/>
    <property type="match status" value="1"/>
</dbReference>
<dbReference type="EMBL" id="CAAGRJ010030066">
    <property type="protein sequence ID" value="VFV41313.1"/>
    <property type="molecule type" value="Genomic_DNA"/>
</dbReference>
<sequence length="148" mass="16420">MRAVSVWGWRVESSRSSSPPTHLVLVKPSLQPRTDRSLPLVQVVPYVTTIFGGLRAGKMVTLQGVVPLDARRFQVDFQCGCSVHPRPDIAIHFNPRFHTTNPLHEVPCSRALPKGLWPGQVIVLRGLVLPEPKESQLGLRERSFKGSG</sequence>
<dbReference type="InterPro" id="IPR044156">
    <property type="entry name" value="Galectin-like"/>
</dbReference>
<evidence type="ECO:0000256" key="1">
    <source>
        <dbReference type="ARBA" id="ARBA00022734"/>
    </source>
</evidence>